<gene>
    <name evidence="1" type="ORF">J2S19_003342</name>
</gene>
<comment type="caution">
    <text evidence="1">The sequence shown here is derived from an EMBL/GenBank/DDBJ whole genome shotgun (WGS) entry which is preliminary data.</text>
</comment>
<dbReference type="Pfam" id="PF14070">
    <property type="entry name" value="YjfB_motility"/>
    <property type="match status" value="1"/>
</dbReference>
<proteinExistence type="predicted"/>
<evidence type="ECO:0000313" key="1">
    <source>
        <dbReference type="EMBL" id="MDQ0232057.1"/>
    </source>
</evidence>
<dbReference type="Proteomes" id="UP001234495">
    <property type="component" value="Unassembled WGS sequence"/>
</dbReference>
<accession>A0ABT9ZJU3</accession>
<name>A0ABT9ZJU3_9BACI</name>
<organism evidence="1 2">
    <name type="scientific">Metabacillus malikii</name>
    <dbReference type="NCBI Taxonomy" id="1504265"/>
    <lineage>
        <taxon>Bacteria</taxon>
        <taxon>Bacillati</taxon>
        <taxon>Bacillota</taxon>
        <taxon>Bacilli</taxon>
        <taxon>Bacillales</taxon>
        <taxon>Bacillaceae</taxon>
        <taxon>Metabacillus</taxon>
    </lineage>
</organism>
<keyword evidence="2" id="KW-1185">Reference proteome</keyword>
<dbReference type="EMBL" id="JAUSUD010000017">
    <property type="protein sequence ID" value="MDQ0232057.1"/>
    <property type="molecule type" value="Genomic_DNA"/>
</dbReference>
<dbReference type="InterPro" id="IPR025906">
    <property type="entry name" value="YjfB_motility"/>
</dbReference>
<sequence>MTKKTLDTAELKGQQMVEMLQTSQAPHPVLGNTIDFKG</sequence>
<evidence type="ECO:0008006" key="3">
    <source>
        <dbReference type="Google" id="ProtNLM"/>
    </source>
</evidence>
<protein>
    <recommendedName>
        <fullName evidence="3">Motility protein</fullName>
    </recommendedName>
</protein>
<reference evidence="1 2" key="1">
    <citation type="submission" date="2023-07" db="EMBL/GenBank/DDBJ databases">
        <title>Genomic Encyclopedia of Type Strains, Phase IV (KMG-IV): sequencing the most valuable type-strain genomes for metagenomic binning, comparative biology and taxonomic classification.</title>
        <authorList>
            <person name="Goeker M."/>
        </authorList>
    </citation>
    <scope>NUCLEOTIDE SEQUENCE [LARGE SCALE GENOMIC DNA]</scope>
    <source>
        <strain evidence="1 2">DSM 29005</strain>
    </source>
</reference>
<evidence type="ECO:0000313" key="2">
    <source>
        <dbReference type="Proteomes" id="UP001234495"/>
    </source>
</evidence>